<sequence>MLSTQGTTSDRYTHTHTHTHNDTGDKTNQLQGTELPFVLKRRT</sequence>
<accession>A0A0E9RTY4</accession>
<feature type="region of interest" description="Disordered" evidence="1">
    <location>
        <begin position="1"/>
        <end position="43"/>
    </location>
</feature>
<organism evidence="2">
    <name type="scientific">Anguilla anguilla</name>
    <name type="common">European freshwater eel</name>
    <name type="synonym">Muraena anguilla</name>
    <dbReference type="NCBI Taxonomy" id="7936"/>
    <lineage>
        <taxon>Eukaryota</taxon>
        <taxon>Metazoa</taxon>
        <taxon>Chordata</taxon>
        <taxon>Craniata</taxon>
        <taxon>Vertebrata</taxon>
        <taxon>Euteleostomi</taxon>
        <taxon>Actinopterygii</taxon>
        <taxon>Neopterygii</taxon>
        <taxon>Teleostei</taxon>
        <taxon>Anguilliformes</taxon>
        <taxon>Anguillidae</taxon>
        <taxon>Anguilla</taxon>
    </lineage>
</organism>
<protein>
    <submittedName>
        <fullName evidence="2">Uncharacterized protein</fullName>
    </submittedName>
</protein>
<reference evidence="2" key="2">
    <citation type="journal article" date="2015" name="Fish Shellfish Immunol.">
        <title>Early steps in the European eel (Anguilla anguilla)-Vibrio vulnificus interaction in the gills: Role of the RtxA13 toxin.</title>
        <authorList>
            <person name="Callol A."/>
            <person name="Pajuelo D."/>
            <person name="Ebbesson L."/>
            <person name="Teles M."/>
            <person name="MacKenzie S."/>
            <person name="Amaro C."/>
        </authorList>
    </citation>
    <scope>NUCLEOTIDE SEQUENCE</scope>
</reference>
<reference evidence="2" key="1">
    <citation type="submission" date="2014-11" db="EMBL/GenBank/DDBJ databases">
        <authorList>
            <person name="Amaro Gonzalez C."/>
        </authorList>
    </citation>
    <scope>NUCLEOTIDE SEQUENCE</scope>
</reference>
<name>A0A0E9RTY4_ANGAN</name>
<dbReference type="EMBL" id="GBXM01076662">
    <property type="protein sequence ID" value="JAH31915.1"/>
    <property type="molecule type" value="Transcribed_RNA"/>
</dbReference>
<evidence type="ECO:0000256" key="1">
    <source>
        <dbReference type="SAM" id="MobiDB-lite"/>
    </source>
</evidence>
<dbReference type="AlphaFoldDB" id="A0A0E9RTY4"/>
<evidence type="ECO:0000313" key="2">
    <source>
        <dbReference type="EMBL" id="JAH31915.1"/>
    </source>
</evidence>
<proteinExistence type="predicted"/>